<dbReference type="SUPFAM" id="SSF53649">
    <property type="entry name" value="Alkaline phosphatase-like"/>
    <property type="match status" value="1"/>
</dbReference>
<comment type="similarity">
    <text evidence="1">Belongs to the sulfatase family.</text>
</comment>
<evidence type="ECO:0000259" key="5">
    <source>
        <dbReference type="Pfam" id="PF00884"/>
    </source>
</evidence>
<evidence type="ECO:0000256" key="2">
    <source>
        <dbReference type="ARBA" id="ARBA00022723"/>
    </source>
</evidence>
<dbReference type="EMBL" id="JAVRRD010000027">
    <property type="protein sequence ID" value="KAK5047098.1"/>
    <property type="molecule type" value="Genomic_DNA"/>
</dbReference>
<evidence type="ECO:0000256" key="3">
    <source>
        <dbReference type="ARBA" id="ARBA00022801"/>
    </source>
</evidence>
<proteinExistence type="inferred from homology"/>
<dbReference type="Proteomes" id="UP001358417">
    <property type="component" value="Unassembled WGS sequence"/>
</dbReference>
<gene>
    <name evidence="6" type="ORF">LTR84_007041</name>
</gene>
<dbReference type="GO" id="GO:0004065">
    <property type="term" value="F:arylsulfatase activity"/>
    <property type="evidence" value="ECO:0007669"/>
    <property type="project" value="TreeGrafter"/>
</dbReference>
<accession>A0AAV9MZI7</accession>
<dbReference type="InterPro" id="IPR000917">
    <property type="entry name" value="Sulfatase_N"/>
</dbReference>
<reference evidence="6 7" key="1">
    <citation type="submission" date="2023-08" db="EMBL/GenBank/DDBJ databases">
        <title>Black Yeasts Isolated from many extreme environments.</title>
        <authorList>
            <person name="Coleine C."/>
            <person name="Stajich J.E."/>
            <person name="Selbmann L."/>
        </authorList>
    </citation>
    <scope>NUCLEOTIDE SEQUENCE [LARGE SCALE GENOMIC DNA]</scope>
    <source>
        <strain evidence="6 7">CCFEE 5792</strain>
    </source>
</reference>
<keyword evidence="2" id="KW-0479">Metal-binding</keyword>
<dbReference type="InterPro" id="IPR050738">
    <property type="entry name" value="Sulfatase"/>
</dbReference>
<dbReference type="RefSeq" id="XP_064702665.1">
    <property type="nucleotide sequence ID" value="XM_064850596.1"/>
</dbReference>
<feature type="domain" description="Sulfatase N-terminal" evidence="5">
    <location>
        <begin position="10"/>
        <end position="434"/>
    </location>
</feature>
<comment type="caution">
    <text evidence="6">The sequence shown here is derived from an EMBL/GenBank/DDBJ whole genome shotgun (WGS) entry which is preliminary data.</text>
</comment>
<evidence type="ECO:0000256" key="1">
    <source>
        <dbReference type="ARBA" id="ARBA00008779"/>
    </source>
</evidence>
<dbReference type="AlphaFoldDB" id="A0AAV9MZI7"/>
<dbReference type="CDD" id="cd16025">
    <property type="entry name" value="PAS_like"/>
    <property type="match status" value="1"/>
</dbReference>
<name>A0AAV9MZI7_9EURO</name>
<keyword evidence="3" id="KW-0378">Hydrolase</keyword>
<sequence length="554" mass="62221">MGSYSENKKPNFLIIVADDLGYSDTGCFGSEIATPALDKLAQTGVRLTNFHTASACSPTRSMLFSGTDNHIAGLGQMTEHMGGRSIYHDKPGYEGYLNFRVAALSEILQDGGYETIMSGKWHLGLTKETAPCSRGFDKSFVFLSGCCNHYNYEPQLDDPKHSIFTPMNTTNFWMEDQTYIDRTKELPQDFYSTTSFTDQLVNYLSDRDDSDKPFFAYLPFTAPHWPLQAPKEVIDKYKGMYDDGPAALRSKRLQRLIELGIVPADVEPAPMTHDLWNTLSAEERAKSAKSMEVYAAMVDVIDTNVGRVVSHLEKTGELDNTFILFMSDNGAEGALLEAMPIMGGETTVNAIIDKYYNNSLENMGAADSYIWYGPEWACASMAPSRGFKTWITEGGIRCPCIVRFPQLDRPADFQTNSFATVMDILPTILDLAGVAHPGTQYRGREVVPVRGSSWVPHLLGKTPSFHDAQNHITGWELFGLRAIRKGDWKALFQTAPRGKDRWELYNLTSDVSEMHDLAEQEPEILKELVLHWETYYAETGMFDPGHEFKYVKYA</sequence>
<dbReference type="Gene3D" id="3.30.1120.10">
    <property type="match status" value="1"/>
</dbReference>
<evidence type="ECO:0000256" key="4">
    <source>
        <dbReference type="ARBA" id="ARBA00022837"/>
    </source>
</evidence>
<evidence type="ECO:0000313" key="7">
    <source>
        <dbReference type="Proteomes" id="UP001358417"/>
    </source>
</evidence>
<protein>
    <recommendedName>
        <fullName evidence="5">Sulfatase N-terminal domain-containing protein</fullName>
    </recommendedName>
</protein>
<dbReference type="PANTHER" id="PTHR42693">
    <property type="entry name" value="ARYLSULFATASE FAMILY MEMBER"/>
    <property type="match status" value="1"/>
</dbReference>
<dbReference type="GeneID" id="89975209"/>
<dbReference type="GO" id="GO:0046872">
    <property type="term" value="F:metal ion binding"/>
    <property type="evidence" value="ECO:0007669"/>
    <property type="project" value="UniProtKB-KW"/>
</dbReference>
<keyword evidence="7" id="KW-1185">Reference proteome</keyword>
<dbReference type="Pfam" id="PF00884">
    <property type="entry name" value="Sulfatase"/>
    <property type="match status" value="1"/>
</dbReference>
<dbReference type="PANTHER" id="PTHR42693:SF33">
    <property type="entry name" value="ARYLSULFATASE"/>
    <property type="match status" value="1"/>
</dbReference>
<dbReference type="InterPro" id="IPR024607">
    <property type="entry name" value="Sulfatase_CS"/>
</dbReference>
<organism evidence="6 7">
    <name type="scientific">Exophiala bonariae</name>
    <dbReference type="NCBI Taxonomy" id="1690606"/>
    <lineage>
        <taxon>Eukaryota</taxon>
        <taxon>Fungi</taxon>
        <taxon>Dikarya</taxon>
        <taxon>Ascomycota</taxon>
        <taxon>Pezizomycotina</taxon>
        <taxon>Eurotiomycetes</taxon>
        <taxon>Chaetothyriomycetidae</taxon>
        <taxon>Chaetothyriales</taxon>
        <taxon>Herpotrichiellaceae</taxon>
        <taxon>Exophiala</taxon>
    </lineage>
</organism>
<dbReference type="PROSITE" id="PS00149">
    <property type="entry name" value="SULFATASE_2"/>
    <property type="match status" value="1"/>
</dbReference>
<dbReference type="InterPro" id="IPR017850">
    <property type="entry name" value="Alkaline_phosphatase_core_sf"/>
</dbReference>
<dbReference type="Gene3D" id="3.40.720.10">
    <property type="entry name" value="Alkaline Phosphatase, subunit A"/>
    <property type="match status" value="1"/>
</dbReference>
<keyword evidence="4" id="KW-0106">Calcium</keyword>
<evidence type="ECO:0000313" key="6">
    <source>
        <dbReference type="EMBL" id="KAK5047098.1"/>
    </source>
</evidence>